<dbReference type="STRING" id="329046.A0A1Y2CZG6"/>
<evidence type="ECO:0000256" key="1">
    <source>
        <dbReference type="SAM" id="MobiDB-lite"/>
    </source>
</evidence>
<name>A0A1Y2CZG6_9FUNG</name>
<organism evidence="3 4">
    <name type="scientific">Rhizoclosmatium globosum</name>
    <dbReference type="NCBI Taxonomy" id="329046"/>
    <lineage>
        <taxon>Eukaryota</taxon>
        <taxon>Fungi</taxon>
        <taxon>Fungi incertae sedis</taxon>
        <taxon>Chytridiomycota</taxon>
        <taxon>Chytridiomycota incertae sedis</taxon>
        <taxon>Chytridiomycetes</taxon>
        <taxon>Chytridiales</taxon>
        <taxon>Chytriomycetaceae</taxon>
        <taxon>Rhizoclosmatium</taxon>
    </lineage>
</organism>
<dbReference type="InterPro" id="IPR001283">
    <property type="entry name" value="CRISP-related"/>
</dbReference>
<dbReference type="PRINTS" id="PR00837">
    <property type="entry name" value="V5TPXLIKE"/>
</dbReference>
<feature type="domain" description="SCP" evidence="2">
    <location>
        <begin position="165"/>
        <end position="290"/>
    </location>
</feature>
<protein>
    <submittedName>
        <fullName evidence="3">PR-1-like protein</fullName>
    </submittedName>
</protein>
<dbReference type="EMBL" id="MCGO01000003">
    <property type="protein sequence ID" value="ORY52419.1"/>
    <property type="molecule type" value="Genomic_DNA"/>
</dbReference>
<reference evidence="3 4" key="1">
    <citation type="submission" date="2016-07" db="EMBL/GenBank/DDBJ databases">
        <title>Pervasive Adenine N6-methylation of Active Genes in Fungi.</title>
        <authorList>
            <consortium name="DOE Joint Genome Institute"/>
            <person name="Mondo S.J."/>
            <person name="Dannebaum R.O."/>
            <person name="Kuo R.C."/>
            <person name="Labutti K."/>
            <person name="Haridas S."/>
            <person name="Kuo A."/>
            <person name="Salamov A."/>
            <person name="Ahrendt S.R."/>
            <person name="Lipzen A."/>
            <person name="Sullivan W."/>
            <person name="Andreopoulos W.B."/>
            <person name="Clum A."/>
            <person name="Lindquist E."/>
            <person name="Daum C."/>
            <person name="Ramamoorthy G.K."/>
            <person name="Gryganskyi A."/>
            <person name="Culley D."/>
            <person name="Magnuson J.K."/>
            <person name="James T.Y."/>
            <person name="O'Malley M.A."/>
            <person name="Stajich J.E."/>
            <person name="Spatafora J.W."/>
            <person name="Visel A."/>
            <person name="Grigoriev I.V."/>
        </authorList>
    </citation>
    <scope>NUCLEOTIDE SEQUENCE [LARGE SCALE GENOMIC DNA]</scope>
    <source>
        <strain evidence="3 4">JEL800</strain>
    </source>
</reference>
<dbReference type="AlphaFoldDB" id="A0A1Y2CZG6"/>
<evidence type="ECO:0000313" key="3">
    <source>
        <dbReference type="EMBL" id="ORY52419.1"/>
    </source>
</evidence>
<feature type="region of interest" description="Disordered" evidence="1">
    <location>
        <begin position="76"/>
        <end position="129"/>
    </location>
</feature>
<sequence>MTPEAAKCNTTLPVTGTPTCQQLADLVVISLNSFQRLNPQADCSKPIHDAYVCAPPGFNVTLLAAAAPANAPVFVPSGSSHSVPSSNSTNPSAAHNGTNTSDTSVSNDTLAPVTSTTTTSTTTTTTTTTTTIDPTSVVEAPALTTAAAVAAPAAPAVNVGAMSAQDVIDITNAHNNYRASLGMPSVSFDYNVASTAADWANYLASYGCMLEHGGMGPYGQNLAMQGGGSPSMQGLFDGWASECLDCGELNHATQAAWASTSSIGCATAWGSGGWCVVLVCDYNPAGNYVGRSWRTG</sequence>
<evidence type="ECO:0000259" key="2">
    <source>
        <dbReference type="SMART" id="SM00198"/>
    </source>
</evidence>
<dbReference type="Pfam" id="PF00188">
    <property type="entry name" value="CAP"/>
    <property type="match status" value="1"/>
</dbReference>
<dbReference type="Gene3D" id="3.40.33.10">
    <property type="entry name" value="CAP"/>
    <property type="match status" value="1"/>
</dbReference>
<comment type="caution">
    <text evidence="3">The sequence shown here is derived from an EMBL/GenBank/DDBJ whole genome shotgun (WGS) entry which is preliminary data.</text>
</comment>
<proteinExistence type="predicted"/>
<keyword evidence="4" id="KW-1185">Reference proteome</keyword>
<dbReference type="SUPFAM" id="SSF55797">
    <property type="entry name" value="PR-1-like"/>
    <property type="match status" value="1"/>
</dbReference>
<dbReference type="PANTHER" id="PTHR10334">
    <property type="entry name" value="CYSTEINE-RICH SECRETORY PROTEIN-RELATED"/>
    <property type="match status" value="1"/>
</dbReference>
<dbReference type="SMART" id="SM00198">
    <property type="entry name" value="SCP"/>
    <property type="match status" value="1"/>
</dbReference>
<gene>
    <name evidence="3" type="ORF">BCR33DRAFT_779728</name>
</gene>
<dbReference type="Proteomes" id="UP000193642">
    <property type="component" value="Unassembled WGS sequence"/>
</dbReference>
<dbReference type="InterPro" id="IPR035940">
    <property type="entry name" value="CAP_sf"/>
</dbReference>
<accession>A0A1Y2CZG6</accession>
<dbReference type="OrthoDB" id="2128882at2759"/>
<evidence type="ECO:0000313" key="4">
    <source>
        <dbReference type="Proteomes" id="UP000193642"/>
    </source>
</evidence>
<dbReference type="InterPro" id="IPR014044">
    <property type="entry name" value="CAP_dom"/>
</dbReference>